<evidence type="ECO:0008006" key="3">
    <source>
        <dbReference type="Google" id="ProtNLM"/>
    </source>
</evidence>
<dbReference type="EMBL" id="OZ034822">
    <property type="protein sequence ID" value="CAL1413752.1"/>
    <property type="molecule type" value="Genomic_DNA"/>
</dbReference>
<organism evidence="1 2">
    <name type="scientific">Linum trigynum</name>
    <dbReference type="NCBI Taxonomy" id="586398"/>
    <lineage>
        <taxon>Eukaryota</taxon>
        <taxon>Viridiplantae</taxon>
        <taxon>Streptophyta</taxon>
        <taxon>Embryophyta</taxon>
        <taxon>Tracheophyta</taxon>
        <taxon>Spermatophyta</taxon>
        <taxon>Magnoliopsida</taxon>
        <taxon>eudicotyledons</taxon>
        <taxon>Gunneridae</taxon>
        <taxon>Pentapetalae</taxon>
        <taxon>rosids</taxon>
        <taxon>fabids</taxon>
        <taxon>Malpighiales</taxon>
        <taxon>Linaceae</taxon>
        <taxon>Linum</taxon>
    </lineage>
</organism>
<dbReference type="Proteomes" id="UP001497516">
    <property type="component" value="Chromosome 9"/>
</dbReference>
<proteinExistence type="predicted"/>
<gene>
    <name evidence="1" type="ORF">LTRI10_LOCUS52959</name>
</gene>
<protein>
    <recommendedName>
        <fullName evidence="3">RNase H type-1 domain-containing protein</fullName>
    </recommendedName>
</protein>
<evidence type="ECO:0000313" key="2">
    <source>
        <dbReference type="Proteomes" id="UP001497516"/>
    </source>
</evidence>
<evidence type="ECO:0000313" key="1">
    <source>
        <dbReference type="EMBL" id="CAL1413752.1"/>
    </source>
</evidence>
<dbReference type="AlphaFoldDB" id="A0AAV2GU07"/>
<name>A0AAV2GU07_9ROSI</name>
<sequence>MGQSPRCSYGPILEGSSGTTRWGAHLAVCMWDGATRSGSHSADIILIKDQGGESLWSKEYSFLILMTRETILWCLELGFTEMRFEGDAKVVIDKVNQADTCDSKVGSVLE</sequence>
<reference evidence="1 2" key="1">
    <citation type="submission" date="2024-04" db="EMBL/GenBank/DDBJ databases">
        <authorList>
            <person name="Fracassetti M."/>
        </authorList>
    </citation>
    <scope>NUCLEOTIDE SEQUENCE [LARGE SCALE GENOMIC DNA]</scope>
</reference>
<keyword evidence="2" id="KW-1185">Reference proteome</keyword>
<accession>A0AAV2GU07</accession>